<feature type="repeat" description="WD" evidence="3">
    <location>
        <begin position="1"/>
        <end position="29"/>
    </location>
</feature>
<dbReference type="InterPro" id="IPR001680">
    <property type="entry name" value="WD40_rpt"/>
</dbReference>
<dbReference type="PANTHER" id="PTHR22847:SF637">
    <property type="entry name" value="WD REPEAT DOMAIN 5B"/>
    <property type="match status" value="1"/>
</dbReference>
<protein>
    <submittedName>
        <fullName evidence="4">WD-40 repeat-containing protein</fullName>
    </submittedName>
</protein>
<feature type="repeat" description="WD" evidence="3">
    <location>
        <begin position="123"/>
        <end position="160"/>
    </location>
</feature>
<proteinExistence type="predicted"/>
<dbReference type="SMART" id="SM00320">
    <property type="entry name" value="WD40"/>
    <property type="match status" value="4"/>
</dbReference>
<accession>X6MR08</accession>
<dbReference type="PANTHER" id="PTHR22847">
    <property type="entry name" value="WD40 REPEAT PROTEIN"/>
    <property type="match status" value="1"/>
</dbReference>
<dbReference type="InterPro" id="IPR015943">
    <property type="entry name" value="WD40/YVTN_repeat-like_dom_sf"/>
</dbReference>
<evidence type="ECO:0000256" key="3">
    <source>
        <dbReference type="PROSITE-ProRule" id="PRU00221"/>
    </source>
</evidence>
<dbReference type="AlphaFoldDB" id="X6MR08"/>
<keyword evidence="5" id="KW-1185">Reference proteome</keyword>
<dbReference type="OrthoDB" id="338622at2759"/>
<organism evidence="4 5">
    <name type="scientific">Reticulomyxa filosa</name>
    <dbReference type="NCBI Taxonomy" id="46433"/>
    <lineage>
        <taxon>Eukaryota</taxon>
        <taxon>Sar</taxon>
        <taxon>Rhizaria</taxon>
        <taxon>Retaria</taxon>
        <taxon>Foraminifera</taxon>
        <taxon>Monothalamids</taxon>
        <taxon>Reticulomyxidae</taxon>
        <taxon>Reticulomyxa</taxon>
    </lineage>
</organism>
<dbReference type="Pfam" id="PF00400">
    <property type="entry name" value="WD40"/>
    <property type="match status" value="3"/>
</dbReference>
<name>X6MR08_RETFI</name>
<dbReference type="Proteomes" id="UP000023152">
    <property type="component" value="Unassembled WGS sequence"/>
</dbReference>
<dbReference type="PROSITE" id="PS50294">
    <property type="entry name" value="WD_REPEATS_REGION"/>
    <property type="match status" value="3"/>
</dbReference>
<evidence type="ECO:0000313" key="5">
    <source>
        <dbReference type="Proteomes" id="UP000023152"/>
    </source>
</evidence>
<dbReference type="SUPFAM" id="SSF50978">
    <property type="entry name" value="WD40 repeat-like"/>
    <property type="match status" value="1"/>
</dbReference>
<feature type="repeat" description="WD" evidence="3">
    <location>
        <begin position="38"/>
        <end position="80"/>
    </location>
</feature>
<dbReference type="PRINTS" id="PR00320">
    <property type="entry name" value="GPROTEINBRPT"/>
</dbReference>
<dbReference type="GO" id="GO:1990234">
    <property type="term" value="C:transferase complex"/>
    <property type="evidence" value="ECO:0007669"/>
    <property type="project" value="UniProtKB-ARBA"/>
</dbReference>
<sequence>DNVNDAEFSPDGNLIVSCSSDKTIRLWDVISCIETKILQGHNNNATRIMFSKDGKIIISASSRDETIKIWDVISGQEIQTLKGKLLGKNDVKCSSNDNQQIIVSFECDIIEIWDIQSSKIIKKCNYTNDVQKAEYSFDGRFIVSISTNRIIKIWDVDQKY</sequence>
<comment type="caution">
    <text evidence="4">The sequence shown here is derived from an EMBL/GenBank/DDBJ whole genome shotgun (WGS) entry which is preliminary data.</text>
</comment>
<dbReference type="InterPro" id="IPR019775">
    <property type="entry name" value="WD40_repeat_CS"/>
</dbReference>
<evidence type="ECO:0000256" key="1">
    <source>
        <dbReference type="ARBA" id="ARBA00022574"/>
    </source>
</evidence>
<dbReference type="Gene3D" id="2.130.10.10">
    <property type="entry name" value="YVTN repeat-like/Quinoprotein amine dehydrogenase"/>
    <property type="match status" value="1"/>
</dbReference>
<keyword evidence="2" id="KW-0677">Repeat</keyword>
<keyword evidence="1 3" id="KW-0853">WD repeat</keyword>
<gene>
    <name evidence="4" type="ORF">RFI_21829</name>
</gene>
<dbReference type="PROSITE" id="PS50082">
    <property type="entry name" value="WD_REPEATS_2"/>
    <property type="match status" value="3"/>
</dbReference>
<dbReference type="EMBL" id="ASPP01019042">
    <property type="protein sequence ID" value="ETO15535.1"/>
    <property type="molecule type" value="Genomic_DNA"/>
</dbReference>
<reference evidence="4 5" key="1">
    <citation type="journal article" date="2013" name="Curr. Biol.">
        <title>The Genome of the Foraminiferan Reticulomyxa filosa.</title>
        <authorList>
            <person name="Glockner G."/>
            <person name="Hulsmann N."/>
            <person name="Schleicher M."/>
            <person name="Noegel A.A."/>
            <person name="Eichinger L."/>
            <person name="Gallinger C."/>
            <person name="Pawlowski J."/>
            <person name="Sierra R."/>
            <person name="Euteneuer U."/>
            <person name="Pillet L."/>
            <person name="Moustafa A."/>
            <person name="Platzer M."/>
            <person name="Groth M."/>
            <person name="Szafranski K."/>
            <person name="Schliwa M."/>
        </authorList>
    </citation>
    <scope>NUCLEOTIDE SEQUENCE [LARGE SCALE GENOMIC DNA]</scope>
</reference>
<evidence type="ECO:0000256" key="2">
    <source>
        <dbReference type="ARBA" id="ARBA00022737"/>
    </source>
</evidence>
<evidence type="ECO:0000313" key="4">
    <source>
        <dbReference type="EMBL" id="ETO15535.1"/>
    </source>
</evidence>
<dbReference type="InterPro" id="IPR020472">
    <property type="entry name" value="WD40_PAC1"/>
</dbReference>
<feature type="non-terminal residue" evidence="4">
    <location>
        <position position="1"/>
    </location>
</feature>
<dbReference type="InterPro" id="IPR036322">
    <property type="entry name" value="WD40_repeat_dom_sf"/>
</dbReference>
<dbReference type="PROSITE" id="PS00678">
    <property type="entry name" value="WD_REPEATS_1"/>
    <property type="match status" value="3"/>
</dbReference>